<name>A0A1L7X6L2_9HELO</name>
<dbReference type="Gene3D" id="2.60.120.620">
    <property type="entry name" value="q2cbj1_9rhob like domain"/>
    <property type="match status" value="1"/>
</dbReference>
<reference evidence="1 2" key="1">
    <citation type="submission" date="2016-03" db="EMBL/GenBank/DDBJ databases">
        <authorList>
            <person name="Ploux O."/>
        </authorList>
    </citation>
    <scope>NUCLEOTIDE SEQUENCE [LARGE SCALE GENOMIC DNA]</scope>
    <source>
        <strain evidence="1 2">UAMH 11012</strain>
    </source>
</reference>
<dbReference type="AlphaFoldDB" id="A0A1L7X6L2"/>
<dbReference type="OrthoDB" id="2328924at2759"/>
<evidence type="ECO:0000313" key="1">
    <source>
        <dbReference type="EMBL" id="CZR60660.1"/>
    </source>
</evidence>
<keyword evidence="2" id="KW-1185">Reference proteome</keyword>
<dbReference type="PANTHER" id="PTHR40128">
    <property type="entry name" value="EXPRESSED PROTEIN"/>
    <property type="match status" value="1"/>
</dbReference>
<evidence type="ECO:0000313" key="2">
    <source>
        <dbReference type="Proteomes" id="UP000184330"/>
    </source>
</evidence>
<protein>
    <recommendedName>
        <fullName evidence="3">Phytanoyl-CoA hydroxylase</fullName>
    </recommendedName>
</protein>
<dbReference type="SUPFAM" id="SSF51197">
    <property type="entry name" value="Clavaminate synthase-like"/>
    <property type="match status" value="1"/>
</dbReference>
<dbReference type="STRING" id="576137.A0A1L7X6L2"/>
<proteinExistence type="predicted"/>
<dbReference type="Pfam" id="PF05721">
    <property type="entry name" value="PhyH"/>
    <property type="match status" value="1"/>
</dbReference>
<sequence length="325" mass="36062">MGSISTPSSPMPDTTPIFSLKSSAGAIEASSLGNLKPTSLDTPLEEMKARYQRDGYLFVKGVLPPEDVIQARRQYFEYLGPTGLTKAGSDPADGIYCGGDPRLWQAPSKLRTSPNDQNPEFVKRMLAIHSAPWYRTFSSHPAIKSFIESLTGWKDSTLLERSILRPNVPGGEATPVHYDQIFLRGGPPTTVTAWVPLGPCTVKGGGLLYLEDSVGIGEELEKGFREAAKEFSEEESISAFNAAMMENGFLERDTGKFGRQYGRRWVCGDYEAGDVVFHHPYIVHASAVNEDEEGRIRLATDLRYVEKGRPFDERWMKVYEPDDGL</sequence>
<dbReference type="EMBL" id="FJOG01000016">
    <property type="protein sequence ID" value="CZR60660.1"/>
    <property type="molecule type" value="Genomic_DNA"/>
</dbReference>
<gene>
    <name evidence="1" type="ORF">PAC_10556</name>
</gene>
<accession>A0A1L7X6L2</accession>
<dbReference type="PANTHER" id="PTHR40128:SF1">
    <property type="entry name" value="PHYTANOYL-COA HYDROXYLASE"/>
    <property type="match status" value="1"/>
</dbReference>
<evidence type="ECO:0008006" key="3">
    <source>
        <dbReference type="Google" id="ProtNLM"/>
    </source>
</evidence>
<dbReference type="Proteomes" id="UP000184330">
    <property type="component" value="Unassembled WGS sequence"/>
</dbReference>
<organism evidence="1 2">
    <name type="scientific">Phialocephala subalpina</name>
    <dbReference type="NCBI Taxonomy" id="576137"/>
    <lineage>
        <taxon>Eukaryota</taxon>
        <taxon>Fungi</taxon>
        <taxon>Dikarya</taxon>
        <taxon>Ascomycota</taxon>
        <taxon>Pezizomycotina</taxon>
        <taxon>Leotiomycetes</taxon>
        <taxon>Helotiales</taxon>
        <taxon>Mollisiaceae</taxon>
        <taxon>Phialocephala</taxon>
        <taxon>Phialocephala fortinii species complex</taxon>
    </lineage>
</organism>
<dbReference type="InterPro" id="IPR008775">
    <property type="entry name" value="Phytyl_CoA_dOase-like"/>
</dbReference>